<keyword evidence="2" id="KW-0325">Glycoprotein</keyword>
<evidence type="ECO:0000256" key="1">
    <source>
        <dbReference type="ARBA" id="ARBA00023157"/>
    </source>
</evidence>
<evidence type="ECO:0000256" key="2">
    <source>
        <dbReference type="ARBA" id="ARBA00023180"/>
    </source>
</evidence>
<sequence>MNFSAEETTVPIEEPPVIPTEKPLKECAPPCLSSALLPLGPTAMMTPSDAPTASMVSVIPATTTNPIPTTASCPSNAHYEPCGCPVSCESPRPSCGPLCQQGCICNPGFLLSGSQCINASSCSCIYGGKSYKPGEEWFSPNCTEHCCCWMGGRMECQLSQCGTHTVCQLKNGQYGCHPYGSATCLVYRDPHYVTFDERHIGFTGKCTYILAQSCHNSTEPFFRVTAKNEEQGQEGVSCLSKVYVTLLETTVKLLRGRQTMVEGHRVTLPAVPAEGVFVGPSGRFVELQTEFGLRVRWDGEQQLFVTVSSTYAGKLCSFCGNYDGDGSNDNLKPDGNPARDDEELGYSWQVAEDEDRDACPDTCHSAFSNKPCPGSCVEACECNPGFVLSGLECVPWAQCGCLSPSGSYFKLGERWYKPGCREFCVCQSKNHIHCQPWRCRAQEACGHQNGQYGCYTRGSATCTALGDPHYLTFDGAMHHFLGTCIYTLSQPCWSQYPENHFVVSATNEILNGDLQASYVKAVHVQVFDLKISLIKGHRVMLNGLQVNLPVWLSKGQVTIQPSGSFILLYTNSGLQVRYDGNHLVEVTVPSSYAGQLCRLCGNYNNNSMDDNLRPDRKPAGSSSQLVASWRSSEGSEPGCFLGAEPSSCPEDNMADMWSKDCEILMNPLAPGLTLLPPHPPQPFSNCHHLVHPQASFASCVQGQCGTKGDALALCGSLQAYASLCALAGQAPAWRNSTFCPPRCPPNSRYSPCARPCPATCLSLSSPKDCPATLPCTEGCECQKGHVLSGTFCVPLSQCGCMDPKGFYRPAGESWYPERTCTSRCTCLVHNNITCHRTACQEDQVCWPRNGLLGCWTPGAGICKALGDSEYMGFGSSSHPVQDMCPHVLVKVCHPNMELPAFKINGTPVTLPATSQITGLSITSNDIYTMVHLQTGVCHGEDEQAEENLNGNCRPEDLKMAQEHCQEVLQAPVWAECAAGLAFQSLLLGCTNKLSLECPAHSSYTTCIPSCPPSCWDLGGHCEGAKVPSICSEGCVCQPGYVLKSQYCSIFGDPHCHTFDGRSYRFQGRMTYILVKTVSALPDSMQHLVVEGCNKMYSPTGPVFLHEVITTVYGYKVQFQKDLVLLVNSQKMAMPYRPNEHLRVTLRGQRLYLITDFKLVLSFDGRNNAGT</sequence>
<dbReference type="AlphaFoldDB" id="A0A091E2D4"/>
<evidence type="ECO:0000259" key="3">
    <source>
        <dbReference type="PROSITE" id="PS51233"/>
    </source>
</evidence>
<dbReference type="PROSITE" id="PS51233">
    <property type="entry name" value="VWFD"/>
    <property type="match status" value="3"/>
</dbReference>
<keyword evidence="5" id="KW-1185">Reference proteome</keyword>
<dbReference type="PANTHER" id="PTHR11339">
    <property type="entry name" value="EXTRACELLULAR MATRIX GLYCOPROTEIN RELATED"/>
    <property type="match status" value="1"/>
</dbReference>
<dbReference type="GO" id="GO:0005615">
    <property type="term" value="C:extracellular space"/>
    <property type="evidence" value="ECO:0007669"/>
    <property type="project" value="TreeGrafter"/>
</dbReference>
<dbReference type="EMBL" id="KN121214">
    <property type="protein sequence ID" value="KFO36873.1"/>
    <property type="molecule type" value="Genomic_DNA"/>
</dbReference>
<feature type="domain" description="VWFD" evidence="3">
    <location>
        <begin position="460"/>
        <end position="640"/>
    </location>
</feature>
<dbReference type="InterPro" id="IPR050780">
    <property type="entry name" value="Mucin_vWF_Thrombospondin_sf"/>
</dbReference>
<dbReference type="CDD" id="cd19941">
    <property type="entry name" value="TIL"/>
    <property type="match status" value="4"/>
</dbReference>
<protein>
    <submittedName>
        <fullName evidence="4">Zonadhesin</fullName>
    </submittedName>
</protein>
<evidence type="ECO:0000313" key="4">
    <source>
        <dbReference type="EMBL" id="KFO36873.1"/>
    </source>
</evidence>
<dbReference type="InterPro" id="IPR002919">
    <property type="entry name" value="TIL_dom"/>
</dbReference>
<dbReference type="Proteomes" id="UP000028990">
    <property type="component" value="Unassembled WGS sequence"/>
</dbReference>
<dbReference type="SUPFAM" id="SSF57567">
    <property type="entry name" value="Serine protease inhibitors"/>
    <property type="match status" value="4"/>
</dbReference>
<feature type="domain" description="VWFD" evidence="3">
    <location>
        <begin position="1045"/>
        <end position="1170"/>
    </location>
</feature>
<dbReference type="eggNOG" id="KOG1216">
    <property type="taxonomic scope" value="Eukaryota"/>
</dbReference>
<dbReference type="SMART" id="SM00832">
    <property type="entry name" value="C8"/>
    <property type="match status" value="1"/>
</dbReference>
<dbReference type="InterPro" id="IPR014853">
    <property type="entry name" value="VWF/SSPO/ZAN-like_Cys-rich_dom"/>
</dbReference>
<organism evidence="4 5">
    <name type="scientific">Fukomys damarensis</name>
    <name type="common">Damaraland mole rat</name>
    <name type="synonym">Cryptomys damarensis</name>
    <dbReference type="NCBI Taxonomy" id="885580"/>
    <lineage>
        <taxon>Eukaryota</taxon>
        <taxon>Metazoa</taxon>
        <taxon>Chordata</taxon>
        <taxon>Craniata</taxon>
        <taxon>Vertebrata</taxon>
        <taxon>Euteleostomi</taxon>
        <taxon>Mammalia</taxon>
        <taxon>Eutheria</taxon>
        <taxon>Euarchontoglires</taxon>
        <taxon>Glires</taxon>
        <taxon>Rodentia</taxon>
        <taxon>Hystricomorpha</taxon>
        <taxon>Bathyergidae</taxon>
        <taxon>Fukomys</taxon>
    </lineage>
</organism>
<dbReference type="Pfam" id="PF08742">
    <property type="entry name" value="C8"/>
    <property type="match status" value="1"/>
</dbReference>
<gene>
    <name evidence="4" type="ORF">H920_01755</name>
</gene>
<keyword evidence="1" id="KW-1015">Disulfide bond</keyword>
<dbReference type="Pfam" id="PF00094">
    <property type="entry name" value="VWD"/>
    <property type="match status" value="3"/>
</dbReference>
<dbReference type="Pfam" id="PF12714">
    <property type="entry name" value="TILa"/>
    <property type="match status" value="3"/>
</dbReference>
<dbReference type="Gene3D" id="2.10.25.10">
    <property type="entry name" value="Laminin"/>
    <property type="match status" value="4"/>
</dbReference>
<evidence type="ECO:0000313" key="5">
    <source>
        <dbReference type="Proteomes" id="UP000028990"/>
    </source>
</evidence>
<dbReference type="InterPro" id="IPR025615">
    <property type="entry name" value="TILa_dom"/>
</dbReference>
<dbReference type="InterPro" id="IPR036084">
    <property type="entry name" value="Ser_inhib-like_sf"/>
</dbReference>
<reference evidence="4 5" key="1">
    <citation type="submission" date="2013-11" db="EMBL/GenBank/DDBJ databases">
        <title>The Damaraland mole rat (Fukomys damarensis) genome and evolution of African mole rats.</title>
        <authorList>
            <person name="Gladyshev V.N."/>
            <person name="Fang X."/>
        </authorList>
    </citation>
    <scope>NUCLEOTIDE SEQUENCE [LARGE SCALE GENOMIC DNA]</scope>
    <source>
        <tissue evidence="4">Liver</tissue>
    </source>
</reference>
<feature type="domain" description="VWFD" evidence="3">
    <location>
        <begin position="182"/>
        <end position="360"/>
    </location>
</feature>
<dbReference type="PANTHER" id="PTHR11339:SF374">
    <property type="entry name" value="ZONADHESIN"/>
    <property type="match status" value="1"/>
</dbReference>
<dbReference type="FunFam" id="2.10.25.10:FF:000055">
    <property type="entry name" value="alpha-tectorin isoform X1"/>
    <property type="match status" value="1"/>
</dbReference>
<dbReference type="Pfam" id="PF01826">
    <property type="entry name" value="TIL"/>
    <property type="match status" value="3"/>
</dbReference>
<dbReference type="SMART" id="SM00216">
    <property type="entry name" value="VWD"/>
    <property type="match status" value="3"/>
</dbReference>
<dbReference type="GO" id="GO:0031012">
    <property type="term" value="C:extracellular matrix"/>
    <property type="evidence" value="ECO:0007669"/>
    <property type="project" value="TreeGrafter"/>
</dbReference>
<proteinExistence type="predicted"/>
<name>A0A091E2D4_FUKDA</name>
<accession>A0A091E2D4</accession>
<dbReference type="InterPro" id="IPR001846">
    <property type="entry name" value="VWF_type-D"/>
</dbReference>